<dbReference type="Proteomes" id="UP000184452">
    <property type="component" value="Unassembled WGS sequence"/>
</dbReference>
<proteinExistence type="predicted"/>
<dbReference type="OrthoDB" id="3513148at2"/>
<evidence type="ECO:0000259" key="1">
    <source>
        <dbReference type="Pfam" id="PF01370"/>
    </source>
</evidence>
<accession>A0A1M6WXA5</accession>
<evidence type="ECO:0000313" key="2">
    <source>
        <dbReference type="EMBL" id="SHK98323.1"/>
    </source>
</evidence>
<dbReference type="Pfam" id="PF01370">
    <property type="entry name" value="Epimerase"/>
    <property type="match status" value="1"/>
</dbReference>
<protein>
    <submittedName>
        <fullName evidence="2">UDP-glucose 4-epimerase</fullName>
    </submittedName>
</protein>
<keyword evidence="3" id="KW-1185">Reference proteome</keyword>
<dbReference type="EMBL" id="FQZK01000054">
    <property type="protein sequence ID" value="SHK98323.1"/>
    <property type="molecule type" value="Genomic_DNA"/>
</dbReference>
<gene>
    <name evidence="2" type="ORF">SAMN05421803_1543</name>
</gene>
<sequence length="328" mass="35481">MTHAVVTGGRGFVGSHLVDCLLERGDRVTVFDTGRRVSPPDGRSPGVRVVTGDIRDVDGLASVITEDVDIVYHLAAVVGVDRYLSAPLDVIDTNFIGTRNVLEQASRVGARVILASTSEVSGMNPSVPWTEDADRILGSTSINRWSYSSSKALAEHLTFAFIRQRGLDASIVRYFNLYGPRQRPAFLISRTVHRCLNGLAPVVYDDGRQTRTFTSVHDAVAATVRVGDGGAAVGECFNIGNSTEMTVREAVELVVELTGSTAGITSIDTGASFGETYQDLGRRVPDTTKLKSLVGARCDTSLREGVTRLVEWASEHPWWLELEDDSPA</sequence>
<dbReference type="PANTHER" id="PTHR43245:SF13">
    <property type="entry name" value="UDP-D-APIOSE_UDP-D-XYLOSE SYNTHASE 2"/>
    <property type="match status" value="1"/>
</dbReference>
<dbReference type="Gene3D" id="3.40.50.720">
    <property type="entry name" value="NAD(P)-binding Rossmann-like Domain"/>
    <property type="match status" value="1"/>
</dbReference>
<reference evidence="2 3" key="1">
    <citation type="submission" date="2016-11" db="EMBL/GenBank/DDBJ databases">
        <authorList>
            <person name="Jaros S."/>
            <person name="Januszkiewicz K."/>
            <person name="Wedrychowicz H."/>
        </authorList>
    </citation>
    <scope>NUCLEOTIDE SEQUENCE [LARGE SCALE GENOMIC DNA]</scope>
    <source>
        <strain evidence="2 3">CGMCC 4.5723</strain>
    </source>
</reference>
<dbReference type="RefSeq" id="WP_073384446.1">
    <property type="nucleotide sequence ID" value="NZ_FQZK01000054.1"/>
</dbReference>
<dbReference type="InterPro" id="IPR001509">
    <property type="entry name" value="Epimerase_deHydtase"/>
</dbReference>
<evidence type="ECO:0000313" key="3">
    <source>
        <dbReference type="Proteomes" id="UP000184452"/>
    </source>
</evidence>
<dbReference type="InterPro" id="IPR050177">
    <property type="entry name" value="Lipid_A_modif_metabolic_enz"/>
</dbReference>
<dbReference type="PANTHER" id="PTHR43245">
    <property type="entry name" value="BIFUNCTIONAL POLYMYXIN RESISTANCE PROTEIN ARNA"/>
    <property type="match status" value="1"/>
</dbReference>
<feature type="domain" description="NAD-dependent epimerase/dehydratase" evidence="1">
    <location>
        <begin position="5"/>
        <end position="240"/>
    </location>
</feature>
<dbReference type="SUPFAM" id="SSF51735">
    <property type="entry name" value="NAD(P)-binding Rossmann-fold domains"/>
    <property type="match status" value="1"/>
</dbReference>
<dbReference type="STRING" id="758803.SAMN05421803_1543"/>
<dbReference type="AlphaFoldDB" id="A0A1M6WXA5"/>
<organism evidence="2 3">
    <name type="scientific">Nocardiopsis flavescens</name>
    <dbReference type="NCBI Taxonomy" id="758803"/>
    <lineage>
        <taxon>Bacteria</taxon>
        <taxon>Bacillati</taxon>
        <taxon>Actinomycetota</taxon>
        <taxon>Actinomycetes</taxon>
        <taxon>Streptosporangiales</taxon>
        <taxon>Nocardiopsidaceae</taxon>
        <taxon>Nocardiopsis</taxon>
    </lineage>
</organism>
<dbReference type="InterPro" id="IPR036291">
    <property type="entry name" value="NAD(P)-bd_dom_sf"/>
</dbReference>
<name>A0A1M6WXA5_9ACTN</name>